<sequence length="168" mass="18023">MKTLVLMRHAKAEPAGPDQSDFDRPLAARGRKDAVLLGDWLRRRGHVPTHAIVSPALRTRETWDRIALDCATDHPTALYDASVATILRLIGAEGTGACLAVTGHNPGLGDAMLNLLRAERVPADLAAVPTGATAIIGFEGVDWAQAIQRPGRLIDWTVPRKLRAAGDD</sequence>
<evidence type="ECO:0000313" key="2">
    <source>
        <dbReference type="Proteomes" id="UP000572377"/>
    </source>
</evidence>
<dbReference type="PANTHER" id="PTHR47623:SF1">
    <property type="entry name" value="OS09G0287300 PROTEIN"/>
    <property type="match status" value="1"/>
</dbReference>
<accession>A0A849L0M7</accession>
<name>A0A849L0M7_9RHOB</name>
<dbReference type="Proteomes" id="UP000572377">
    <property type="component" value="Unassembled WGS sequence"/>
</dbReference>
<dbReference type="InterPro" id="IPR029033">
    <property type="entry name" value="His_PPase_superfam"/>
</dbReference>
<dbReference type="PANTHER" id="PTHR47623">
    <property type="entry name" value="OS09G0287300 PROTEIN"/>
    <property type="match status" value="1"/>
</dbReference>
<comment type="caution">
    <text evidence="1">The sequence shown here is derived from an EMBL/GenBank/DDBJ whole genome shotgun (WGS) entry which is preliminary data.</text>
</comment>
<reference evidence="1 2" key="1">
    <citation type="submission" date="2020-05" db="EMBL/GenBank/DDBJ databases">
        <title>Gimesia benthica sp. nov., a novel planctomycete isolated from a deep-sea water sample of the Northwest Indian Ocean.</title>
        <authorList>
            <person name="Wang J."/>
            <person name="Ruan C."/>
            <person name="Song L."/>
            <person name="Zhu Y."/>
            <person name="Li A."/>
            <person name="Zheng X."/>
            <person name="Wang L."/>
            <person name="Lu Z."/>
            <person name="Huang Y."/>
            <person name="Du W."/>
            <person name="Zhou Y."/>
            <person name="Huang L."/>
            <person name="Dai X."/>
        </authorList>
    </citation>
    <scope>NUCLEOTIDE SEQUENCE [LARGE SCALE GENOMIC DNA]</scope>
    <source>
        <strain evidence="1 2">YYQ-30</strain>
    </source>
</reference>
<protein>
    <submittedName>
        <fullName evidence="1">Histidine phosphatase family protein</fullName>
    </submittedName>
</protein>
<dbReference type="AlphaFoldDB" id="A0A849L0M7"/>
<dbReference type="SMART" id="SM00855">
    <property type="entry name" value="PGAM"/>
    <property type="match status" value="1"/>
</dbReference>
<dbReference type="EMBL" id="JABFBC010000001">
    <property type="protein sequence ID" value="NNU79813.1"/>
    <property type="molecule type" value="Genomic_DNA"/>
</dbReference>
<evidence type="ECO:0000313" key="1">
    <source>
        <dbReference type="EMBL" id="NNU79813.1"/>
    </source>
</evidence>
<dbReference type="Gene3D" id="3.40.50.1240">
    <property type="entry name" value="Phosphoglycerate mutase-like"/>
    <property type="match status" value="1"/>
</dbReference>
<dbReference type="CDD" id="cd07067">
    <property type="entry name" value="HP_PGM_like"/>
    <property type="match status" value="1"/>
</dbReference>
<proteinExistence type="predicted"/>
<dbReference type="RefSeq" id="WP_171323097.1">
    <property type="nucleotide sequence ID" value="NZ_JABFBC010000001.1"/>
</dbReference>
<gene>
    <name evidence="1" type="ORF">HMH01_05090</name>
</gene>
<dbReference type="SUPFAM" id="SSF53254">
    <property type="entry name" value="Phosphoglycerate mutase-like"/>
    <property type="match status" value="1"/>
</dbReference>
<organism evidence="1 2">
    <name type="scientific">Halovulum dunhuangense</name>
    <dbReference type="NCBI Taxonomy" id="1505036"/>
    <lineage>
        <taxon>Bacteria</taxon>
        <taxon>Pseudomonadati</taxon>
        <taxon>Pseudomonadota</taxon>
        <taxon>Alphaproteobacteria</taxon>
        <taxon>Rhodobacterales</taxon>
        <taxon>Paracoccaceae</taxon>
        <taxon>Halovulum</taxon>
    </lineage>
</organism>
<keyword evidence="2" id="KW-1185">Reference proteome</keyword>
<dbReference type="InterPro" id="IPR013078">
    <property type="entry name" value="His_Pase_superF_clade-1"/>
</dbReference>
<dbReference type="Pfam" id="PF00300">
    <property type="entry name" value="His_Phos_1"/>
    <property type="match status" value="1"/>
</dbReference>